<gene>
    <name evidence="2" type="ORF">VNO77_43491</name>
</gene>
<feature type="compositionally biased region" description="Polar residues" evidence="1">
    <location>
        <begin position="30"/>
        <end position="57"/>
    </location>
</feature>
<sequence>MEKKERCLSLTIEMKNSMMFLVGGDARSVESSNSFNNKGNGHQGFSSSDVLNASAINNGPAETEDPLMAIMEVQATKFYRKKRTTK</sequence>
<dbReference type="EMBL" id="JAYMYQ010000011">
    <property type="protein sequence ID" value="KAK7305585.1"/>
    <property type="molecule type" value="Genomic_DNA"/>
</dbReference>
<dbReference type="Proteomes" id="UP001367508">
    <property type="component" value="Unassembled WGS sequence"/>
</dbReference>
<organism evidence="2 3">
    <name type="scientific">Canavalia gladiata</name>
    <name type="common">Sword bean</name>
    <name type="synonym">Dolichos gladiatus</name>
    <dbReference type="NCBI Taxonomy" id="3824"/>
    <lineage>
        <taxon>Eukaryota</taxon>
        <taxon>Viridiplantae</taxon>
        <taxon>Streptophyta</taxon>
        <taxon>Embryophyta</taxon>
        <taxon>Tracheophyta</taxon>
        <taxon>Spermatophyta</taxon>
        <taxon>Magnoliopsida</taxon>
        <taxon>eudicotyledons</taxon>
        <taxon>Gunneridae</taxon>
        <taxon>Pentapetalae</taxon>
        <taxon>rosids</taxon>
        <taxon>fabids</taxon>
        <taxon>Fabales</taxon>
        <taxon>Fabaceae</taxon>
        <taxon>Papilionoideae</taxon>
        <taxon>50 kb inversion clade</taxon>
        <taxon>NPAAA clade</taxon>
        <taxon>indigoferoid/millettioid clade</taxon>
        <taxon>Phaseoleae</taxon>
        <taxon>Canavalia</taxon>
    </lineage>
</organism>
<evidence type="ECO:0000256" key="1">
    <source>
        <dbReference type="SAM" id="MobiDB-lite"/>
    </source>
</evidence>
<name>A0AAN9PMY9_CANGL</name>
<comment type="caution">
    <text evidence="2">The sequence shown here is derived from an EMBL/GenBank/DDBJ whole genome shotgun (WGS) entry which is preliminary data.</text>
</comment>
<feature type="region of interest" description="Disordered" evidence="1">
    <location>
        <begin position="30"/>
        <end position="62"/>
    </location>
</feature>
<evidence type="ECO:0000313" key="2">
    <source>
        <dbReference type="EMBL" id="KAK7305585.1"/>
    </source>
</evidence>
<dbReference type="AlphaFoldDB" id="A0AAN9PMY9"/>
<protein>
    <submittedName>
        <fullName evidence="2">Uncharacterized protein</fullName>
    </submittedName>
</protein>
<accession>A0AAN9PMY9</accession>
<proteinExistence type="predicted"/>
<reference evidence="2 3" key="1">
    <citation type="submission" date="2024-01" db="EMBL/GenBank/DDBJ databases">
        <title>The genomes of 5 underutilized Papilionoideae crops provide insights into root nodulation and disease resistanc.</title>
        <authorList>
            <person name="Jiang F."/>
        </authorList>
    </citation>
    <scope>NUCLEOTIDE SEQUENCE [LARGE SCALE GENOMIC DNA]</scope>
    <source>
        <strain evidence="2">LVBAO_FW01</strain>
        <tissue evidence="2">Leaves</tissue>
    </source>
</reference>
<keyword evidence="3" id="KW-1185">Reference proteome</keyword>
<evidence type="ECO:0000313" key="3">
    <source>
        <dbReference type="Proteomes" id="UP001367508"/>
    </source>
</evidence>